<keyword evidence="1" id="KW-0614">Plasmid</keyword>
<protein>
    <submittedName>
        <fullName evidence="1">Putative integrase</fullName>
    </submittedName>
</protein>
<organism evidence="1">
    <name type="scientific">Acinetobacter lwoffii</name>
    <dbReference type="NCBI Taxonomy" id="28090"/>
    <lineage>
        <taxon>Bacteria</taxon>
        <taxon>Pseudomonadati</taxon>
        <taxon>Pseudomonadota</taxon>
        <taxon>Gammaproteobacteria</taxon>
        <taxon>Moraxellales</taxon>
        <taxon>Moraxellaceae</taxon>
        <taxon>Acinetobacter</taxon>
    </lineage>
</organism>
<name>A0A1P8KG86_ACILW</name>
<evidence type="ECO:0000313" key="1">
    <source>
        <dbReference type="EMBL" id="APW48714.1"/>
    </source>
</evidence>
<sequence length="419" mass="48929">MCSSFACGLRVVVVSSFENPNSYPKTLKEYTSRIEDFPYSTKTKYDIELKQKIDKHLDSSELDLKMLYENIYSEFKTKSENGYYAESTFRTYRAYLVYGIGLKLNELNNGSINDEDIDAGFDEYFLEELYLRIINTKYTANKDKPKRTSELKTKYFERTFYNYLVREFEHKNESNTRVSEFDRMMVAFVDANLVVGLRPVEWFSVSFCCAVKGPKLIMIVENGKATHGRANGLKRYLILDDLKHEDQEKIYLYWNLLNRYVRKVSSLNKSSGYTFGWDEKQTFIKILQERLRLSYINYFKLRGKVLTNEDQRPTLYSTRHQCIANAKVKGIDKFVIAGAFGHAGKDTASNFYGRKWRGHSGFSIKPTLDSIENVNGSHEFVKTLLANNLDTFYYFDLNIANEFNTDYYKDELKSGLVID</sequence>
<geneLocation type="plasmid" evidence="1">
    <name>pALWED1.1</name>
</geneLocation>
<proteinExistence type="predicted"/>
<accession>A0A1P8KG86</accession>
<reference evidence="1" key="1">
    <citation type="journal article" date="2016" name="Biomed. Res. Int.">
        <title>Resistance of Permafrost and Modern Acinetobacter lwoffii Strains to Heavy Metals and Arsenic Revealed by Genome Analysis.</title>
        <authorList>
            <person name="Mindlin S."/>
            <person name="Petrenko A."/>
            <person name="Kurakov A."/>
            <person name="Beletsky A."/>
            <person name="Mardanov A."/>
            <person name="Petrova M."/>
        </authorList>
    </citation>
    <scope>NUCLEOTIDE SEQUENCE</scope>
    <source>
        <strain evidence="1">ED23-35</strain>
        <plasmid evidence="1">pALWED1.1</plasmid>
    </source>
</reference>
<gene>
    <name evidence="1" type="ORF">BAA96_1p0007</name>
</gene>
<dbReference type="EMBL" id="KX426227">
    <property type="protein sequence ID" value="APW48714.1"/>
    <property type="molecule type" value="Genomic_DNA"/>
</dbReference>
<dbReference type="AlphaFoldDB" id="A0A1P8KG86"/>